<dbReference type="GO" id="GO:0016846">
    <property type="term" value="F:carbon-sulfur lyase activity"/>
    <property type="evidence" value="ECO:0007669"/>
    <property type="project" value="InterPro"/>
</dbReference>
<proteinExistence type="inferred from homology"/>
<dbReference type="GO" id="GO:0046872">
    <property type="term" value="F:metal ion binding"/>
    <property type="evidence" value="ECO:0007669"/>
    <property type="project" value="UniProtKB-KW"/>
</dbReference>
<dbReference type="InterPro" id="IPR011057">
    <property type="entry name" value="Mss4-like_sf"/>
</dbReference>
<evidence type="ECO:0000313" key="6">
    <source>
        <dbReference type="Proteomes" id="UP001211907"/>
    </source>
</evidence>
<dbReference type="InterPro" id="IPR006913">
    <property type="entry name" value="CENP-V/GFA"/>
</dbReference>
<dbReference type="InterPro" id="IPR052355">
    <property type="entry name" value="CENP-V-like"/>
</dbReference>
<comment type="similarity">
    <text evidence="1">Belongs to the Gfa family.</text>
</comment>
<protein>
    <recommendedName>
        <fullName evidence="4">CENP-V/GFA domain-containing protein</fullName>
    </recommendedName>
</protein>
<dbReference type="EMBL" id="JADGJH010001053">
    <property type="protein sequence ID" value="KAJ3119516.1"/>
    <property type="molecule type" value="Genomic_DNA"/>
</dbReference>
<name>A0AAD5XBX4_9FUNG</name>
<evidence type="ECO:0000256" key="2">
    <source>
        <dbReference type="ARBA" id="ARBA00022723"/>
    </source>
</evidence>
<dbReference type="PROSITE" id="PS51891">
    <property type="entry name" value="CENP_V_GFA"/>
    <property type="match status" value="1"/>
</dbReference>
<reference evidence="5" key="1">
    <citation type="submission" date="2020-05" db="EMBL/GenBank/DDBJ databases">
        <title>Phylogenomic resolution of chytrid fungi.</title>
        <authorList>
            <person name="Stajich J.E."/>
            <person name="Amses K."/>
            <person name="Simmons R."/>
            <person name="Seto K."/>
            <person name="Myers J."/>
            <person name="Bonds A."/>
            <person name="Quandt C.A."/>
            <person name="Barry K."/>
            <person name="Liu P."/>
            <person name="Grigoriev I."/>
            <person name="Longcore J.E."/>
            <person name="James T.Y."/>
        </authorList>
    </citation>
    <scope>NUCLEOTIDE SEQUENCE</scope>
    <source>
        <strain evidence="5">JEL0513</strain>
    </source>
</reference>
<feature type="domain" description="CENP-V/GFA" evidence="4">
    <location>
        <begin position="2"/>
        <end position="126"/>
    </location>
</feature>
<evidence type="ECO:0000256" key="1">
    <source>
        <dbReference type="ARBA" id="ARBA00005495"/>
    </source>
</evidence>
<dbReference type="SUPFAM" id="SSF51316">
    <property type="entry name" value="Mss4-like"/>
    <property type="match status" value="1"/>
</dbReference>
<keyword evidence="2" id="KW-0479">Metal-binding</keyword>
<dbReference type="PANTHER" id="PTHR28620">
    <property type="entry name" value="CENTROMERE PROTEIN V"/>
    <property type="match status" value="1"/>
</dbReference>
<accession>A0AAD5XBX4</accession>
<keyword evidence="6" id="KW-1185">Reference proteome</keyword>
<evidence type="ECO:0000313" key="5">
    <source>
        <dbReference type="EMBL" id="KAJ3119516.1"/>
    </source>
</evidence>
<dbReference type="Proteomes" id="UP001211907">
    <property type="component" value="Unassembled WGS sequence"/>
</dbReference>
<dbReference type="Gene3D" id="2.170.150.70">
    <property type="match status" value="2"/>
</dbReference>
<gene>
    <name evidence="5" type="ORF">HK100_000278</name>
</gene>
<keyword evidence="3" id="KW-0862">Zinc</keyword>
<dbReference type="PANTHER" id="PTHR28620:SF1">
    <property type="entry name" value="CENP-V_GFA DOMAIN-CONTAINING PROTEIN"/>
    <property type="match status" value="1"/>
</dbReference>
<sequence length="357" mass="39463">MHTSTFLSCHCQQHVLAYNPKDTAHSGHPATKGEICDCSYCAKRKIVWGYALAGELSIVRGVLHAPVDGKISMALTEYRFATKRTPHYFCSTCGTHLLGTAYDVTKTIAISLLAVRNLPADSQFFRTNELSQKAPIVIRRASLLSPQYTQPLINSIPFAEHLVDVENLDDFDPPRKVLVGACHCQVVKFAVLSRDIEVPVIIEDVYNINGEVMTQKFAKNSGARNGCLWIFPGIHNVLFSPHFPIPSFIPPSSVALPWQEIQTAENLSTLANVTTTYKFNQQEIAHVFCSTCGCTVFELGGENVGGMPFGLNVALINDFSVYLENYAAEVSGTEKRLGGLRIDRDAINEEPRFLLKL</sequence>
<dbReference type="AlphaFoldDB" id="A0AAD5XBX4"/>
<comment type="caution">
    <text evidence="5">The sequence shown here is derived from an EMBL/GenBank/DDBJ whole genome shotgun (WGS) entry which is preliminary data.</text>
</comment>
<evidence type="ECO:0000256" key="3">
    <source>
        <dbReference type="ARBA" id="ARBA00022833"/>
    </source>
</evidence>
<evidence type="ECO:0000259" key="4">
    <source>
        <dbReference type="PROSITE" id="PS51891"/>
    </source>
</evidence>
<organism evidence="5 6">
    <name type="scientific">Physocladia obscura</name>
    <dbReference type="NCBI Taxonomy" id="109957"/>
    <lineage>
        <taxon>Eukaryota</taxon>
        <taxon>Fungi</taxon>
        <taxon>Fungi incertae sedis</taxon>
        <taxon>Chytridiomycota</taxon>
        <taxon>Chytridiomycota incertae sedis</taxon>
        <taxon>Chytridiomycetes</taxon>
        <taxon>Chytridiales</taxon>
        <taxon>Chytriomycetaceae</taxon>
        <taxon>Physocladia</taxon>
    </lineage>
</organism>